<keyword evidence="3 7" id="KW-0812">Transmembrane</keyword>
<comment type="caution">
    <text evidence="9">The sequence shown here is derived from an EMBL/GenBank/DDBJ whole genome shotgun (WGS) entry which is preliminary data.</text>
</comment>
<evidence type="ECO:0000256" key="6">
    <source>
        <dbReference type="SAM" id="MobiDB-lite"/>
    </source>
</evidence>
<feature type="transmembrane region" description="Helical" evidence="7">
    <location>
        <begin position="276"/>
        <end position="298"/>
    </location>
</feature>
<organism evidence="9 10">
    <name type="scientific">Ornithinicoccus hortensis</name>
    <dbReference type="NCBI Taxonomy" id="82346"/>
    <lineage>
        <taxon>Bacteria</taxon>
        <taxon>Bacillati</taxon>
        <taxon>Actinomycetota</taxon>
        <taxon>Actinomycetes</taxon>
        <taxon>Micrococcales</taxon>
        <taxon>Intrasporangiaceae</taxon>
        <taxon>Ornithinicoccus</taxon>
    </lineage>
</organism>
<feature type="transmembrane region" description="Helical" evidence="7">
    <location>
        <begin position="418"/>
        <end position="439"/>
    </location>
</feature>
<evidence type="ECO:0000256" key="3">
    <source>
        <dbReference type="ARBA" id="ARBA00022692"/>
    </source>
</evidence>
<dbReference type="SUPFAM" id="SSF103473">
    <property type="entry name" value="MFS general substrate transporter"/>
    <property type="match status" value="1"/>
</dbReference>
<protein>
    <submittedName>
        <fullName evidence="9">DHA3 family multidrug efflux protein-like MFS transporter</fullName>
    </submittedName>
</protein>
<evidence type="ECO:0000256" key="1">
    <source>
        <dbReference type="ARBA" id="ARBA00004651"/>
    </source>
</evidence>
<feature type="region of interest" description="Disordered" evidence="6">
    <location>
        <begin position="480"/>
        <end position="517"/>
    </location>
</feature>
<evidence type="ECO:0000259" key="8">
    <source>
        <dbReference type="PROSITE" id="PS50850"/>
    </source>
</evidence>
<comment type="subcellular location">
    <subcellularLocation>
        <location evidence="1">Cell membrane</location>
        <topology evidence="1">Multi-pass membrane protein</topology>
    </subcellularLocation>
</comment>
<feature type="transmembrane region" description="Helical" evidence="7">
    <location>
        <begin position="305"/>
        <end position="322"/>
    </location>
</feature>
<feature type="transmembrane region" description="Helical" evidence="7">
    <location>
        <begin position="189"/>
        <end position="207"/>
    </location>
</feature>
<dbReference type="PANTHER" id="PTHR23513:SF6">
    <property type="entry name" value="MAJOR FACILITATOR SUPERFAMILY ASSOCIATED DOMAIN-CONTAINING PROTEIN"/>
    <property type="match status" value="1"/>
</dbReference>
<dbReference type="Pfam" id="PF07690">
    <property type="entry name" value="MFS_1"/>
    <property type="match status" value="1"/>
</dbReference>
<feature type="transmembrane region" description="Helical" evidence="7">
    <location>
        <begin position="122"/>
        <end position="139"/>
    </location>
</feature>
<dbReference type="PROSITE" id="PS50850">
    <property type="entry name" value="MFS"/>
    <property type="match status" value="1"/>
</dbReference>
<feature type="transmembrane region" description="Helical" evidence="7">
    <location>
        <begin position="91"/>
        <end position="110"/>
    </location>
</feature>
<keyword evidence="4 7" id="KW-1133">Transmembrane helix</keyword>
<feature type="transmembrane region" description="Helical" evidence="7">
    <location>
        <begin position="365"/>
        <end position="393"/>
    </location>
</feature>
<evidence type="ECO:0000313" key="10">
    <source>
        <dbReference type="Proteomes" id="UP000319516"/>
    </source>
</evidence>
<dbReference type="InterPro" id="IPR011701">
    <property type="entry name" value="MFS"/>
</dbReference>
<gene>
    <name evidence="9" type="ORF">FB467_1731</name>
</gene>
<keyword evidence="5 7" id="KW-0472">Membrane</keyword>
<feature type="compositionally biased region" description="Low complexity" evidence="6">
    <location>
        <begin position="492"/>
        <end position="501"/>
    </location>
</feature>
<proteinExistence type="predicted"/>
<dbReference type="PANTHER" id="PTHR23513">
    <property type="entry name" value="INTEGRAL MEMBRANE EFFLUX PROTEIN-RELATED"/>
    <property type="match status" value="1"/>
</dbReference>
<feature type="transmembrane region" description="Helical" evidence="7">
    <location>
        <begin position="26"/>
        <end position="49"/>
    </location>
</feature>
<evidence type="ECO:0000313" key="9">
    <source>
        <dbReference type="EMBL" id="TQL50618.1"/>
    </source>
</evidence>
<keyword evidence="10" id="KW-1185">Reference proteome</keyword>
<accession>A0A542YRE1</accession>
<dbReference type="OrthoDB" id="7441468at2"/>
<dbReference type="AlphaFoldDB" id="A0A542YRE1"/>
<dbReference type="GO" id="GO:0022857">
    <property type="term" value="F:transmembrane transporter activity"/>
    <property type="evidence" value="ECO:0007669"/>
    <property type="project" value="InterPro"/>
</dbReference>
<feature type="domain" description="Major facilitator superfamily (MFS) profile" evidence="8">
    <location>
        <begin position="22"/>
        <end position="444"/>
    </location>
</feature>
<name>A0A542YRE1_9MICO</name>
<sequence>MRFVGVSGQTGMVKNLPPVGRTFTHLLVNTAVAGLTTSFLWFALTFWAYLETRSVLATGVIGGAYMLFVSASSIVFGSVVDHHRKITVMRLSSVTTLVLFVVAAVFYHRVPGAALTDLQQPWFWMLAVLILIGSVVEHMRNIALSTCVTILVPEAERARANGLVGTAQGITFLATSVLSGLAIGYLGMGWTMVVACAAVGIGLVHLLTIRMPQEPEPAAAGSDDQGRVAIRGSIALIAASAGLFALIFFSTFNNFIGGVYMALMDPYGLEMFDVTVWGLVLGATSLGFIVGGGLVARFGLGPRPVRTMLLCVVAMGALGAVFTIREWAWLFVVGIFLYMCLIPAIEAAEQTIIQRVVPLERQGRVFGFAMAVETAAAPLTAFLIAPIAARWIIPFARSESGQLAIEPLVGAGTPVSRGIALVFLGAGLIMVVVGLLALVSPAYRALSTTYAAAVPPPTAELGQPVTPTAGEVVATASAAAALTLSPPPPPDGAGSAADVAGVPPPGAPRDGHVPQDP</sequence>
<feature type="transmembrane region" description="Helical" evidence="7">
    <location>
        <begin position="328"/>
        <end position="345"/>
    </location>
</feature>
<evidence type="ECO:0000256" key="5">
    <source>
        <dbReference type="ARBA" id="ARBA00023136"/>
    </source>
</evidence>
<dbReference type="Proteomes" id="UP000319516">
    <property type="component" value="Unassembled WGS sequence"/>
</dbReference>
<evidence type="ECO:0000256" key="4">
    <source>
        <dbReference type="ARBA" id="ARBA00022989"/>
    </source>
</evidence>
<dbReference type="InterPro" id="IPR036259">
    <property type="entry name" value="MFS_trans_sf"/>
</dbReference>
<feature type="transmembrane region" description="Helical" evidence="7">
    <location>
        <begin position="228"/>
        <end position="256"/>
    </location>
</feature>
<feature type="transmembrane region" description="Helical" evidence="7">
    <location>
        <begin position="55"/>
        <end position="79"/>
    </location>
</feature>
<dbReference type="CDD" id="cd06173">
    <property type="entry name" value="MFS_MefA_like"/>
    <property type="match status" value="1"/>
</dbReference>
<evidence type="ECO:0000256" key="2">
    <source>
        <dbReference type="ARBA" id="ARBA00022475"/>
    </source>
</evidence>
<keyword evidence="2" id="KW-1003">Cell membrane</keyword>
<evidence type="ECO:0000256" key="7">
    <source>
        <dbReference type="SAM" id="Phobius"/>
    </source>
</evidence>
<dbReference type="GO" id="GO:0005886">
    <property type="term" value="C:plasma membrane"/>
    <property type="evidence" value="ECO:0007669"/>
    <property type="project" value="UniProtKB-SubCell"/>
</dbReference>
<dbReference type="EMBL" id="VFOP01000001">
    <property type="protein sequence ID" value="TQL50618.1"/>
    <property type="molecule type" value="Genomic_DNA"/>
</dbReference>
<dbReference type="InterPro" id="IPR020846">
    <property type="entry name" value="MFS_dom"/>
</dbReference>
<dbReference type="Gene3D" id="1.20.1250.20">
    <property type="entry name" value="MFS general substrate transporter like domains"/>
    <property type="match status" value="1"/>
</dbReference>
<reference evidence="9 10" key="1">
    <citation type="submission" date="2019-06" db="EMBL/GenBank/DDBJ databases">
        <title>Sequencing the genomes of 1000 actinobacteria strains.</title>
        <authorList>
            <person name="Klenk H.-P."/>
        </authorList>
    </citation>
    <scope>NUCLEOTIDE SEQUENCE [LARGE SCALE GENOMIC DNA]</scope>
    <source>
        <strain evidence="9 10">DSM 12335</strain>
    </source>
</reference>
<feature type="transmembrane region" description="Helical" evidence="7">
    <location>
        <begin position="160"/>
        <end position="183"/>
    </location>
</feature>